<organism evidence="3 4">
    <name type="scientific">Cylicocyclus nassatus</name>
    <name type="common">Nematode worm</name>
    <dbReference type="NCBI Taxonomy" id="53992"/>
    <lineage>
        <taxon>Eukaryota</taxon>
        <taxon>Metazoa</taxon>
        <taxon>Ecdysozoa</taxon>
        <taxon>Nematoda</taxon>
        <taxon>Chromadorea</taxon>
        <taxon>Rhabditida</taxon>
        <taxon>Rhabditina</taxon>
        <taxon>Rhabditomorpha</taxon>
        <taxon>Strongyloidea</taxon>
        <taxon>Strongylidae</taxon>
        <taxon>Cylicocyclus</taxon>
    </lineage>
</organism>
<dbReference type="InterPro" id="IPR001314">
    <property type="entry name" value="Peptidase_S1A"/>
</dbReference>
<dbReference type="InterPro" id="IPR009003">
    <property type="entry name" value="Peptidase_S1_PA"/>
</dbReference>
<dbReference type="PANTHER" id="PTHR24260:SF136">
    <property type="entry name" value="GH08193P-RELATED"/>
    <property type="match status" value="1"/>
</dbReference>
<dbReference type="PROSITE" id="PS50240">
    <property type="entry name" value="TRYPSIN_DOM"/>
    <property type="match status" value="1"/>
</dbReference>
<evidence type="ECO:0000259" key="2">
    <source>
        <dbReference type="PROSITE" id="PS50240"/>
    </source>
</evidence>
<dbReference type="AlphaFoldDB" id="A0AA36HG54"/>
<dbReference type="InterPro" id="IPR005514">
    <property type="entry name" value="DUF316"/>
</dbReference>
<evidence type="ECO:0000313" key="4">
    <source>
        <dbReference type="Proteomes" id="UP001176961"/>
    </source>
</evidence>
<dbReference type="GO" id="GO:0006508">
    <property type="term" value="P:proteolysis"/>
    <property type="evidence" value="ECO:0007669"/>
    <property type="project" value="InterPro"/>
</dbReference>
<dbReference type="SMART" id="SM00020">
    <property type="entry name" value="Tryp_SPc"/>
    <property type="match status" value="1"/>
</dbReference>
<dbReference type="EMBL" id="CATQJL010000326">
    <property type="protein sequence ID" value="CAJ0610097.1"/>
    <property type="molecule type" value="Genomic_DNA"/>
</dbReference>
<protein>
    <recommendedName>
        <fullName evidence="2">Peptidase S1 domain-containing protein</fullName>
    </recommendedName>
</protein>
<evidence type="ECO:0000313" key="3">
    <source>
        <dbReference type="EMBL" id="CAJ0610097.1"/>
    </source>
</evidence>
<reference evidence="3" key="1">
    <citation type="submission" date="2023-07" db="EMBL/GenBank/DDBJ databases">
        <authorList>
            <consortium name="CYATHOMIX"/>
        </authorList>
    </citation>
    <scope>NUCLEOTIDE SEQUENCE</scope>
    <source>
        <strain evidence="3">N/A</strain>
    </source>
</reference>
<dbReference type="PANTHER" id="PTHR24260">
    <property type="match status" value="1"/>
</dbReference>
<dbReference type="GO" id="GO:0004252">
    <property type="term" value="F:serine-type endopeptidase activity"/>
    <property type="evidence" value="ECO:0007669"/>
    <property type="project" value="InterPro"/>
</dbReference>
<comment type="caution">
    <text evidence="3">The sequence shown here is derived from an EMBL/GenBank/DDBJ whole genome shotgun (WGS) entry which is preliminary data.</text>
</comment>
<feature type="chain" id="PRO_5041418794" description="Peptidase S1 domain-containing protein" evidence="1">
    <location>
        <begin position="17"/>
        <end position="292"/>
    </location>
</feature>
<accession>A0AA36HG54</accession>
<evidence type="ECO:0000256" key="1">
    <source>
        <dbReference type="SAM" id="SignalP"/>
    </source>
</evidence>
<dbReference type="SUPFAM" id="SSF50494">
    <property type="entry name" value="Trypsin-like serine proteases"/>
    <property type="match status" value="1"/>
</dbReference>
<name>A0AA36HG54_CYLNA</name>
<gene>
    <name evidence="3" type="ORF">CYNAS_LOCUS22080</name>
</gene>
<dbReference type="PRINTS" id="PR00722">
    <property type="entry name" value="CHYMOTRYPSIN"/>
</dbReference>
<keyword evidence="1" id="KW-0732">Signal</keyword>
<dbReference type="InterPro" id="IPR001254">
    <property type="entry name" value="Trypsin_dom"/>
</dbReference>
<dbReference type="Gene3D" id="2.40.10.10">
    <property type="entry name" value="Trypsin-like serine proteases"/>
    <property type="match status" value="1"/>
</dbReference>
<keyword evidence="4" id="KW-1185">Reference proteome</keyword>
<feature type="domain" description="Peptidase S1" evidence="2">
    <location>
        <begin position="14"/>
        <end position="288"/>
    </location>
</feature>
<dbReference type="Proteomes" id="UP001176961">
    <property type="component" value="Unassembled WGS sequence"/>
</dbReference>
<dbReference type="InterPro" id="IPR051333">
    <property type="entry name" value="CLIP_Serine_Protease"/>
</dbReference>
<feature type="signal peptide" evidence="1">
    <location>
        <begin position="1"/>
        <end position="16"/>
    </location>
</feature>
<dbReference type="InterPro" id="IPR043504">
    <property type="entry name" value="Peptidase_S1_PA_chymotrypsin"/>
</dbReference>
<sequence length="292" mass="32792">MTKLWLLLLLPYTVLAGKITKEENEMLKIKCSLKASVLSRVKRRQPASSYEYPFAAALCIRRIVPGGEIEEHSLPTCSGVLISPRHILTSAVCLYMDYQRSCTHGLRPPKLSAENIGVLLSSRCTNSECWFNEKMLRPTSVVMHPSYEDCMRDGSYDLAVIELDKDVRTAPICMPGAYSAISRPENLRYIGYGEVDEHQGLQSLWYRYILEEGRTIFAYNMTMKTDHGAEDNGGPLVQKMEGKHYLFGIHAGYGYRVHNSGGRQIPVAEGAVFADVRKQLTWICDVTGVCSL</sequence>
<dbReference type="Pfam" id="PF03761">
    <property type="entry name" value="DUF316"/>
    <property type="match status" value="1"/>
</dbReference>
<proteinExistence type="predicted"/>